<evidence type="ECO:0000313" key="11">
    <source>
        <dbReference type="Proteomes" id="UP000277294"/>
    </source>
</evidence>
<feature type="transmembrane region" description="Helical" evidence="9">
    <location>
        <begin position="6"/>
        <end position="24"/>
    </location>
</feature>
<feature type="transmembrane region" description="Helical" evidence="9">
    <location>
        <begin position="259"/>
        <end position="280"/>
    </location>
</feature>
<dbReference type="InterPro" id="IPR052157">
    <property type="entry name" value="BCAA_transport_permease"/>
</dbReference>
<dbReference type="GO" id="GO:0022857">
    <property type="term" value="F:transmembrane transporter activity"/>
    <property type="evidence" value="ECO:0007669"/>
    <property type="project" value="InterPro"/>
</dbReference>
<dbReference type="EMBL" id="UWPJ01000005">
    <property type="protein sequence ID" value="VCU68497.1"/>
    <property type="molecule type" value="Genomic_DNA"/>
</dbReference>
<dbReference type="CDD" id="cd06582">
    <property type="entry name" value="TM_PBP1_LivH_like"/>
    <property type="match status" value="1"/>
</dbReference>
<evidence type="ECO:0000256" key="9">
    <source>
        <dbReference type="SAM" id="Phobius"/>
    </source>
</evidence>
<feature type="transmembrane region" description="Helical" evidence="9">
    <location>
        <begin position="186"/>
        <end position="209"/>
    </location>
</feature>
<comment type="similarity">
    <text evidence="8">Belongs to the binding-protein-dependent transport system permease family. LivHM subfamily.</text>
</comment>
<gene>
    <name evidence="10" type="primary">livH_2</name>
    <name evidence="10" type="ORF">PIGHUM_00548</name>
</gene>
<dbReference type="OrthoDB" id="9807115at2"/>
<feature type="transmembrane region" description="Helical" evidence="9">
    <location>
        <begin position="31"/>
        <end position="52"/>
    </location>
</feature>
<feature type="transmembrane region" description="Helical" evidence="9">
    <location>
        <begin position="58"/>
        <end position="81"/>
    </location>
</feature>
<evidence type="ECO:0000256" key="4">
    <source>
        <dbReference type="ARBA" id="ARBA00022692"/>
    </source>
</evidence>
<dbReference type="Pfam" id="PF02653">
    <property type="entry name" value="BPD_transp_2"/>
    <property type="match status" value="1"/>
</dbReference>
<organism evidence="10 11">
    <name type="scientific">Pigmentiphaga humi</name>
    <dbReference type="NCBI Taxonomy" id="2478468"/>
    <lineage>
        <taxon>Bacteria</taxon>
        <taxon>Pseudomonadati</taxon>
        <taxon>Pseudomonadota</taxon>
        <taxon>Betaproteobacteria</taxon>
        <taxon>Burkholderiales</taxon>
        <taxon>Alcaligenaceae</taxon>
        <taxon>Pigmentiphaga</taxon>
    </lineage>
</organism>
<comment type="subcellular location">
    <subcellularLocation>
        <location evidence="1">Cell membrane</location>
        <topology evidence="1">Multi-pass membrane protein</topology>
    </subcellularLocation>
</comment>
<keyword evidence="6 9" id="KW-1133">Transmembrane helix</keyword>
<feature type="transmembrane region" description="Helical" evidence="9">
    <location>
        <begin position="221"/>
        <end position="247"/>
    </location>
</feature>
<dbReference type="InterPro" id="IPR001851">
    <property type="entry name" value="ABC_transp_permease"/>
</dbReference>
<dbReference type="AlphaFoldDB" id="A0A3P4AWT0"/>
<dbReference type="PANTHER" id="PTHR11795">
    <property type="entry name" value="BRANCHED-CHAIN AMINO ACID TRANSPORT SYSTEM PERMEASE PROTEIN LIVH"/>
    <property type="match status" value="1"/>
</dbReference>
<evidence type="ECO:0000256" key="8">
    <source>
        <dbReference type="ARBA" id="ARBA00037998"/>
    </source>
</evidence>
<keyword evidence="11" id="KW-1185">Reference proteome</keyword>
<dbReference type="GO" id="GO:0005886">
    <property type="term" value="C:plasma membrane"/>
    <property type="evidence" value="ECO:0007669"/>
    <property type="project" value="UniProtKB-SubCell"/>
</dbReference>
<sequence>MGIVIFDGLAYGMLLFLIGVGLSITMGLMNFVNLAHGAFAMVGGYVAALAMSHLQVPFALSLLLAFLAAAVVGALLEFVFFRRLYRSHPLDHVLLSIGIVFVFVAGATYIFGPTMQPFTPPESLRGQVSLLGMEVGAYRLFLIVVGFAVLAALLLLINKTRYGAMVRAAVDNQRVAAGLGVRVDRLFFLTFSFGCGLAGLGGALGLGMLGLDPSFALKYMIYFLIVVCVGGAGTIVGPFVAAVLVGIVDVGGKYYMPELGAFLIYVFMVVVLLVRPHGLIPKKGLV</sequence>
<evidence type="ECO:0000256" key="2">
    <source>
        <dbReference type="ARBA" id="ARBA00022448"/>
    </source>
</evidence>
<evidence type="ECO:0000256" key="5">
    <source>
        <dbReference type="ARBA" id="ARBA00022970"/>
    </source>
</evidence>
<keyword evidence="7 9" id="KW-0472">Membrane</keyword>
<evidence type="ECO:0000256" key="1">
    <source>
        <dbReference type="ARBA" id="ARBA00004651"/>
    </source>
</evidence>
<evidence type="ECO:0000256" key="6">
    <source>
        <dbReference type="ARBA" id="ARBA00022989"/>
    </source>
</evidence>
<keyword evidence="2" id="KW-0813">Transport</keyword>
<accession>A0A3P4AWT0</accession>
<keyword evidence="5" id="KW-0029">Amino-acid transport</keyword>
<name>A0A3P4AWT0_9BURK</name>
<dbReference type="RefSeq" id="WP_124077703.1">
    <property type="nucleotide sequence ID" value="NZ_UWPJ01000005.1"/>
</dbReference>
<dbReference type="PANTHER" id="PTHR11795:SF442">
    <property type="entry name" value="ABC TRANSPORTER ATP-BINDING PROTEIN"/>
    <property type="match status" value="1"/>
</dbReference>
<protein>
    <submittedName>
        <fullName evidence="10">High-affinity branched-chain amino acid transport system permease protein LivH</fullName>
    </submittedName>
</protein>
<evidence type="ECO:0000256" key="7">
    <source>
        <dbReference type="ARBA" id="ARBA00023136"/>
    </source>
</evidence>
<feature type="transmembrane region" description="Helical" evidence="9">
    <location>
        <begin position="137"/>
        <end position="157"/>
    </location>
</feature>
<dbReference type="Proteomes" id="UP000277294">
    <property type="component" value="Unassembled WGS sequence"/>
</dbReference>
<evidence type="ECO:0000313" key="10">
    <source>
        <dbReference type="EMBL" id="VCU68497.1"/>
    </source>
</evidence>
<reference evidence="10 11" key="1">
    <citation type="submission" date="2018-10" db="EMBL/GenBank/DDBJ databases">
        <authorList>
            <person name="Criscuolo A."/>
        </authorList>
    </citation>
    <scope>NUCLEOTIDE SEQUENCE [LARGE SCALE GENOMIC DNA]</scope>
    <source>
        <strain evidence="10">DnA1</strain>
    </source>
</reference>
<evidence type="ECO:0000256" key="3">
    <source>
        <dbReference type="ARBA" id="ARBA00022475"/>
    </source>
</evidence>
<dbReference type="GO" id="GO:0006865">
    <property type="term" value="P:amino acid transport"/>
    <property type="evidence" value="ECO:0007669"/>
    <property type="project" value="UniProtKB-KW"/>
</dbReference>
<feature type="transmembrane region" description="Helical" evidence="9">
    <location>
        <begin position="93"/>
        <end position="112"/>
    </location>
</feature>
<proteinExistence type="inferred from homology"/>
<keyword evidence="4 9" id="KW-0812">Transmembrane</keyword>
<keyword evidence="3" id="KW-1003">Cell membrane</keyword>